<feature type="region of interest" description="Disordered" evidence="1">
    <location>
        <begin position="1"/>
        <end position="49"/>
    </location>
</feature>
<keyword evidence="3" id="KW-1185">Reference proteome</keyword>
<name>A0A834J5L4_VESVU</name>
<proteinExistence type="predicted"/>
<organism evidence="2 3">
    <name type="scientific">Vespula vulgaris</name>
    <name type="common">Yellow jacket</name>
    <name type="synonym">Wasp</name>
    <dbReference type="NCBI Taxonomy" id="7454"/>
    <lineage>
        <taxon>Eukaryota</taxon>
        <taxon>Metazoa</taxon>
        <taxon>Ecdysozoa</taxon>
        <taxon>Arthropoda</taxon>
        <taxon>Hexapoda</taxon>
        <taxon>Insecta</taxon>
        <taxon>Pterygota</taxon>
        <taxon>Neoptera</taxon>
        <taxon>Endopterygota</taxon>
        <taxon>Hymenoptera</taxon>
        <taxon>Apocrita</taxon>
        <taxon>Aculeata</taxon>
        <taxon>Vespoidea</taxon>
        <taxon>Vespidae</taxon>
        <taxon>Vespinae</taxon>
        <taxon>Vespula</taxon>
    </lineage>
</organism>
<comment type="caution">
    <text evidence="2">The sequence shown here is derived from an EMBL/GenBank/DDBJ whole genome shotgun (WGS) entry which is preliminary data.</text>
</comment>
<dbReference type="EMBL" id="JACSEA010000023">
    <property type="protein sequence ID" value="KAF7379456.1"/>
    <property type="molecule type" value="Genomic_DNA"/>
</dbReference>
<reference evidence="2" key="1">
    <citation type="journal article" date="2020" name="G3 (Bethesda)">
        <title>High-Quality Assemblies for Three Invasive Social Wasps from the &lt;i&gt;Vespula&lt;/i&gt; Genus.</title>
        <authorList>
            <person name="Harrop T.W.R."/>
            <person name="Guhlin J."/>
            <person name="McLaughlin G.M."/>
            <person name="Permina E."/>
            <person name="Stockwell P."/>
            <person name="Gilligan J."/>
            <person name="Le Lec M.F."/>
            <person name="Gruber M.A.M."/>
            <person name="Quinn O."/>
            <person name="Lovegrove M."/>
            <person name="Duncan E.J."/>
            <person name="Remnant E.J."/>
            <person name="Van Eeckhoven J."/>
            <person name="Graham B."/>
            <person name="Knapp R.A."/>
            <person name="Langford K.W."/>
            <person name="Kronenberg Z."/>
            <person name="Press M.O."/>
            <person name="Eacker S.M."/>
            <person name="Wilson-Rankin E.E."/>
            <person name="Purcell J."/>
            <person name="Lester P.J."/>
            <person name="Dearden P.K."/>
        </authorList>
    </citation>
    <scope>NUCLEOTIDE SEQUENCE</scope>
    <source>
        <strain evidence="2">Marl-1</strain>
    </source>
</reference>
<accession>A0A834J5L4</accession>
<evidence type="ECO:0000313" key="2">
    <source>
        <dbReference type="EMBL" id="KAF7379456.1"/>
    </source>
</evidence>
<protein>
    <submittedName>
        <fullName evidence="2">Uncharacterized protein</fullName>
    </submittedName>
</protein>
<feature type="compositionally biased region" description="Acidic residues" evidence="1">
    <location>
        <begin position="129"/>
        <end position="142"/>
    </location>
</feature>
<evidence type="ECO:0000256" key="1">
    <source>
        <dbReference type="SAM" id="MobiDB-lite"/>
    </source>
</evidence>
<gene>
    <name evidence="2" type="ORF">HZH66_014827</name>
</gene>
<dbReference type="AlphaFoldDB" id="A0A834J5L4"/>
<evidence type="ECO:0000313" key="3">
    <source>
        <dbReference type="Proteomes" id="UP000614350"/>
    </source>
</evidence>
<feature type="compositionally biased region" description="Basic and acidic residues" evidence="1">
    <location>
        <begin position="9"/>
        <end position="20"/>
    </location>
</feature>
<feature type="compositionally biased region" description="Basic and acidic residues" evidence="1">
    <location>
        <begin position="33"/>
        <end position="48"/>
    </location>
</feature>
<feature type="region of interest" description="Disordered" evidence="1">
    <location>
        <begin position="120"/>
        <end position="142"/>
    </location>
</feature>
<dbReference type="Proteomes" id="UP000614350">
    <property type="component" value="Unassembled WGS sequence"/>
</dbReference>
<feature type="compositionally biased region" description="Basic residues" evidence="1">
    <location>
        <begin position="21"/>
        <end position="32"/>
    </location>
</feature>
<sequence length="142" mass="16654">MYTLCTRATKGEEKKKETEKKKKHFRRKRKRRNEKEKEKEEEEKDGRRKSFTNLKLSSVGCARALERIDFVLCQILSRYFHALSAFELSGQTLTNFSVLHENTKSRYDCGKTKIEDWEVRGLSQKEDREEGDGGEEGEEGRG</sequence>